<evidence type="ECO:0000313" key="1">
    <source>
        <dbReference type="EMBL" id="EPQ53251.1"/>
    </source>
</evidence>
<dbReference type="STRING" id="670483.S7PZZ4"/>
<organism evidence="1 2">
    <name type="scientific">Gloeophyllum trabeum (strain ATCC 11539 / FP-39264 / Madison 617)</name>
    <name type="common">Brown rot fungus</name>
    <dbReference type="NCBI Taxonomy" id="670483"/>
    <lineage>
        <taxon>Eukaryota</taxon>
        <taxon>Fungi</taxon>
        <taxon>Dikarya</taxon>
        <taxon>Basidiomycota</taxon>
        <taxon>Agaricomycotina</taxon>
        <taxon>Agaricomycetes</taxon>
        <taxon>Gloeophyllales</taxon>
        <taxon>Gloeophyllaceae</taxon>
        <taxon>Gloeophyllum</taxon>
    </lineage>
</organism>
<dbReference type="KEGG" id="gtr:GLOTRDRAFT_131525"/>
<dbReference type="EMBL" id="KB469306">
    <property type="protein sequence ID" value="EPQ53251.1"/>
    <property type="molecule type" value="Genomic_DNA"/>
</dbReference>
<dbReference type="Proteomes" id="UP000030669">
    <property type="component" value="Unassembled WGS sequence"/>
</dbReference>
<dbReference type="OrthoDB" id="2745518at2759"/>
<keyword evidence="2" id="KW-1185">Reference proteome</keyword>
<proteinExistence type="predicted"/>
<accession>S7PZZ4</accession>
<dbReference type="GeneID" id="19302313"/>
<name>S7PZZ4_GLOTA</name>
<reference evidence="1 2" key="1">
    <citation type="journal article" date="2012" name="Science">
        <title>The Paleozoic origin of enzymatic lignin decomposition reconstructed from 31 fungal genomes.</title>
        <authorList>
            <person name="Floudas D."/>
            <person name="Binder M."/>
            <person name="Riley R."/>
            <person name="Barry K."/>
            <person name="Blanchette R.A."/>
            <person name="Henrissat B."/>
            <person name="Martinez A.T."/>
            <person name="Otillar R."/>
            <person name="Spatafora J.W."/>
            <person name="Yadav J.S."/>
            <person name="Aerts A."/>
            <person name="Benoit I."/>
            <person name="Boyd A."/>
            <person name="Carlson A."/>
            <person name="Copeland A."/>
            <person name="Coutinho P.M."/>
            <person name="de Vries R.P."/>
            <person name="Ferreira P."/>
            <person name="Findley K."/>
            <person name="Foster B."/>
            <person name="Gaskell J."/>
            <person name="Glotzer D."/>
            <person name="Gorecki P."/>
            <person name="Heitman J."/>
            <person name="Hesse C."/>
            <person name="Hori C."/>
            <person name="Igarashi K."/>
            <person name="Jurgens J.A."/>
            <person name="Kallen N."/>
            <person name="Kersten P."/>
            <person name="Kohler A."/>
            <person name="Kuees U."/>
            <person name="Kumar T.K.A."/>
            <person name="Kuo A."/>
            <person name="LaButti K."/>
            <person name="Larrondo L.F."/>
            <person name="Lindquist E."/>
            <person name="Ling A."/>
            <person name="Lombard V."/>
            <person name="Lucas S."/>
            <person name="Lundell T."/>
            <person name="Martin R."/>
            <person name="McLaughlin D.J."/>
            <person name="Morgenstern I."/>
            <person name="Morin E."/>
            <person name="Murat C."/>
            <person name="Nagy L.G."/>
            <person name="Nolan M."/>
            <person name="Ohm R.A."/>
            <person name="Patyshakuliyeva A."/>
            <person name="Rokas A."/>
            <person name="Ruiz-Duenas F.J."/>
            <person name="Sabat G."/>
            <person name="Salamov A."/>
            <person name="Samejima M."/>
            <person name="Schmutz J."/>
            <person name="Slot J.C."/>
            <person name="St John F."/>
            <person name="Stenlid J."/>
            <person name="Sun H."/>
            <person name="Sun S."/>
            <person name="Syed K."/>
            <person name="Tsang A."/>
            <person name="Wiebenga A."/>
            <person name="Young D."/>
            <person name="Pisabarro A."/>
            <person name="Eastwood D.C."/>
            <person name="Martin F."/>
            <person name="Cullen D."/>
            <person name="Grigoriev I.V."/>
            <person name="Hibbett D.S."/>
        </authorList>
    </citation>
    <scope>NUCLEOTIDE SEQUENCE [LARGE SCALE GENOMIC DNA]</scope>
    <source>
        <strain evidence="1 2">ATCC 11539</strain>
    </source>
</reference>
<gene>
    <name evidence="1" type="ORF">GLOTRDRAFT_131525</name>
</gene>
<protein>
    <submittedName>
        <fullName evidence="1">Uncharacterized protein</fullName>
    </submittedName>
</protein>
<dbReference type="AlphaFoldDB" id="S7PZZ4"/>
<dbReference type="RefSeq" id="XP_007868524.1">
    <property type="nucleotide sequence ID" value="XM_007870333.1"/>
</dbReference>
<dbReference type="HOGENOM" id="CLU_1129153_0_0_1"/>
<sequence>MAEFRYPYEPSDMALDWRVALHLSKKARVARALEDIYSWRCKDRTSRTSKLSEIEALRFQRSVYRLSLLSSAYGVGLDYRRPESDSAFLRQLPTSQLEELWETIVFLGNLSLWTSRIEAWSLGAYETGEGEGADADQWPALGAYVGPEMVLDGFQRSSIAEVRKYEVYSYSYRDFLPVSLIASDTVGMGTIALPKVVMRGTPSSLDISASPPGLARRTNNVSPRIAVPRHAKLPSLVAADSMMCKS</sequence>
<evidence type="ECO:0000313" key="2">
    <source>
        <dbReference type="Proteomes" id="UP000030669"/>
    </source>
</evidence>